<accession>A0A8S1FC91</accession>
<dbReference type="Pfam" id="PF01734">
    <property type="entry name" value="Patatin"/>
    <property type="match status" value="1"/>
</dbReference>
<dbReference type="SUPFAM" id="SSF52151">
    <property type="entry name" value="FabD/lysophospholipase-like"/>
    <property type="match status" value="1"/>
</dbReference>
<evidence type="ECO:0000256" key="1">
    <source>
        <dbReference type="ARBA" id="ARBA00022737"/>
    </source>
</evidence>
<reference evidence="7 8" key="1">
    <citation type="submission" date="2020-04" db="EMBL/GenBank/DDBJ databases">
        <authorList>
            <person name="Laetsch R D."/>
            <person name="Stevens L."/>
            <person name="Kumar S."/>
            <person name="Blaxter L. M."/>
        </authorList>
    </citation>
    <scope>NUCLEOTIDE SEQUENCE [LARGE SCALE GENOMIC DNA]</scope>
</reference>
<feature type="short sequence motif" description="DGA/G" evidence="5">
    <location>
        <begin position="310"/>
        <end position="312"/>
    </location>
</feature>
<dbReference type="AlphaFoldDB" id="A0A8S1FC91"/>
<feature type="short sequence motif" description="GXSXG" evidence="5">
    <location>
        <begin position="177"/>
        <end position="181"/>
    </location>
</feature>
<comment type="caution">
    <text evidence="7">The sequence shown here is derived from an EMBL/GenBank/DDBJ whole genome shotgun (WGS) entry which is preliminary data.</text>
</comment>
<dbReference type="GO" id="GO:0016042">
    <property type="term" value="P:lipid catabolic process"/>
    <property type="evidence" value="ECO:0007669"/>
    <property type="project" value="UniProtKB-UniRule"/>
</dbReference>
<evidence type="ECO:0000256" key="4">
    <source>
        <dbReference type="ARBA" id="ARBA00023098"/>
    </source>
</evidence>
<dbReference type="GO" id="GO:0005739">
    <property type="term" value="C:mitochondrion"/>
    <property type="evidence" value="ECO:0007669"/>
    <property type="project" value="TreeGrafter"/>
</dbReference>
<keyword evidence="8" id="KW-1185">Reference proteome</keyword>
<proteinExistence type="predicted"/>
<keyword evidence="3" id="KW-0040">ANK repeat</keyword>
<dbReference type="PROSITE" id="PS51635">
    <property type="entry name" value="PNPLA"/>
    <property type="match status" value="1"/>
</dbReference>
<dbReference type="Proteomes" id="UP000494206">
    <property type="component" value="Unassembled WGS sequence"/>
</dbReference>
<keyword evidence="4 5" id="KW-0443">Lipid metabolism</keyword>
<dbReference type="PANTHER" id="PTHR24139">
    <property type="entry name" value="CALCIUM-INDEPENDENT PHOSPHOLIPASE A2"/>
    <property type="match status" value="1"/>
</dbReference>
<dbReference type="GO" id="GO:0052816">
    <property type="term" value="F:long-chain fatty acyl-CoA hydrolase activity"/>
    <property type="evidence" value="ECO:0007669"/>
    <property type="project" value="TreeGrafter"/>
</dbReference>
<evidence type="ECO:0000313" key="7">
    <source>
        <dbReference type="EMBL" id="CAB3410036.1"/>
    </source>
</evidence>
<feature type="active site" description="Proton acceptor" evidence="5">
    <location>
        <position position="310"/>
    </location>
</feature>
<evidence type="ECO:0000313" key="8">
    <source>
        <dbReference type="Proteomes" id="UP000494206"/>
    </source>
</evidence>
<evidence type="ECO:0000256" key="5">
    <source>
        <dbReference type="PROSITE-ProRule" id="PRU01161"/>
    </source>
</evidence>
<dbReference type="EMBL" id="CADEPM010000009">
    <property type="protein sequence ID" value="CAB3410036.1"/>
    <property type="molecule type" value="Genomic_DNA"/>
</dbReference>
<dbReference type="InterPro" id="IPR047148">
    <property type="entry name" value="PLPL9"/>
</dbReference>
<keyword evidence="1" id="KW-0677">Repeat</keyword>
<keyword evidence="2 5" id="KW-0378">Hydrolase</keyword>
<comment type="caution">
    <text evidence="5">Lacks conserved residue(s) required for the propagation of feature annotation.</text>
</comment>
<organism evidence="7 8">
    <name type="scientific">Caenorhabditis bovis</name>
    <dbReference type="NCBI Taxonomy" id="2654633"/>
    <lineage>
        <taxon>Eukaryota</taxon>
        <taxon>Metazoa</taxon>
        <taxon>Ecdysozoa</taxon>
        <taxon>Nematoda</taxon>
        <taxon>Chromadorea</taxon>
        <taxon>Rhabditida</taxon>
        <taxon>Rhabditina</taxon>
        <taxon>Rhabditomorpha</taxon>
        <taxon>Rhabditoidea</taxon>
        <taxon>Rhabditidae</taxon>
        <taxon>Peloderinae</taxon>
        <taxon>Caenorhabditis</taxon>
    </lineage>
</organism>
<feature type="domain" description="PNPLA" evidence="6">
    <location>
        <begin position="141"/>
        <end position="323"/>
    </location>
</feature>
<keyword evidence="5" id="KW-0442">Lipid degradation</keyword>
<name>A0A8S1FC91_9PELO</name>
<sequence length="482" mass="54210">MIQAEPVKRVGLDDLHKKPTDLKTAIENSDGEGFIGAFIQNQSFSTTDAEGNTLLHFAAKRGNRLMVRAICSFSNHLELWKRKNSEGKLPKDVTDDPSIRRDLMSLESARPLAQNHHTKFNKQLVEKRIKEPRNENLKVLLSMDGGGLRAIIQSMFLVEMEKELGRPIYEHVHWIGGTSCGGINAATLACGIGLIDAQKIFLTSRRRIFCGNTSMFPKHDPRGIEKILKDLFGTKTPISNITAHKIMVTTAKVQSAPPLLYLFRSYAPRITNKEFEQLGYLDPSKILLWKAIRCTSAAPLYFSSFNGMADGAIFCNNPCIALMTEFFKLKKIENHRGIKNNDEIGCVISIGTGIEPVVPLNGIDINVNNAFSFGGNFREIMASGKNLITMFLYQCTTSHNVNVGQSREWAHSINVPFFRFSPKLSKCFELDNVNPEIMFNSMFETLIYVNQIKPEIVDLCRLLKALPKNEQSCDYLKITKNE</sequence>
<dbReference type="OrthoDB" id="10021675at2759"/>
<dbReference type="GO" id="GO:0047499">
    <property type="term" value="F:calcium-independent phospholipase A2 activity"/>
    <property type="evidence" value="ECO:0007669"/>
    <property type="project" value="InterPro"/>
</dbReference>
<evidence type="ECO:0000259" key="6">
    <source>
        <dbReference type="PROSITE" id="PS51635"/>
    </source>
</evidence>
<gene>
    <name evidence="7" type="ORF">CBOVIS_LOCUS11606</name>
</gene>
<evidence type="ECO:0000256" key="3">
    <source>
        <dbReference type="ARBA" id="ARBA00023043"/>
    </source>
</evidence>
<feature type="active site" description="Nucleophile" evidence="5">
    <location>
        <position position="179"/>
    </location>
</feature>
<dbReference type="InterPro" id="IPR016035">
    <property type="entry name" value="Acyl_Trfase/lysoPLipase"/>
</dbReference>
<dbReference type="PANTHER" id="PTHR24139:SF34">
    <property type="entry name" value="85_88 KDA CALCIUM-INDEPENDENT PHOSPHOLIPASE A2"/>
    <property type="match status" value="1"/>
</dbReference>
<evidence type="ECO:0000256" key="2">
    <source>
        <dbReference type="ARBA" id="ARBA00022801"/>
    </source>
</evidence>
<protein>
    <recommendedName>
        <fullName evidence="6">PNPLA domain-containing protein</fullName>
    </recommendedName>
</protein>
<dbReference type="Gene3D" id="3.40.1090.10">
    <property type="entry name" value="Cytosolic phospholipase A2 catalytic domain"/>
    <property type="match status" value="1"/>
</dbReference>
<dbReference type="GO" id="GO:2000304">
    <property type="term" value="P:positive regulation of ceramide biosynthetic process"/>
    <property type="evidence" value="ECO:0007669"/>
    <property type="project" value="TreeGrafter"/>
</dbReference>
<dbReference type="InterPro" id="IPR002641">
    <property type="entry name" value="PNPLA_dom"/>
</dbReference>